<keyword evidence="7" id="KW-0675">Receptor</keyword>
<sequence>DSPPEFKRSCLVCSAPTTCTHLGMDICRACSSFFKRVKMTGKEYPCRQGDGKCPTTQAKRSICRRCRFDKCVTVGLKYGGPVIQRKLPAPSILERIEHEWKSMRDRRREKELQMVRTSHARTRVYHPTEEIYGVQMDCCHIVFNMLVAETFTLFKNIFPAFRDISFKEQELIFKDFMGKMAIAEGYYKTRQIWGGVSKFVMCSVVTCFDVEMKTEGVLRSRAASFLISYARAYADDQNEVFMPIFNRSKLVEREFYALIVLVMGELDTSCGVSEEALVLLDRYRQEALEGLQCYYQNELGLTDFSTRIGNLMSLNHAIQECKSLFKVFFRFFSTMFDVMIAGDRMKHFFL</sequence>
<dbReference type="SMART" id="SM00399">
    <property type="entry name" value="ZnF_C4"/>
    <property type="match status" value="1"/>
</dbReference>
<dbReference type="SMART" id="SM00430">
    <property type="entry name" value="HOLI"/>
    <property type="match status" value="1"/>
</dbReference>
<keyword evidence="3" id="KW-0862">Zinc</keyword>
<keyword evidence="5" id="KW-0238">DNA-binding</keyword>
<evidence type="ECO:0000256" key="7">
    <source>
        <dbReference type="ARBA" id="ARBA00023170"/>
    </source>
</evidence>
<keyword evidence="1" id="KW-0479">Metal-binding</keyword>
<dbReference type="PRINTS" id="PR00047">
    <property type="entry name" value="STROIDFINGER"/>
</dbReference>
<dbReference type="InterPro" id="IPR035500">
    <property type="entry name" value="NHR-like_dom_sf"/>
</dbReference>
<evidence type="ECO:0000256" key="8">
    <source>
        <dbReference type="ARBA" id="ARBA00023242"/>
    </source>
</evidence>
<dbReference type="GO" id="GO:0008270">
    <property type="term" value="F:zinc ion binding"/>
    <property type="evidence" value="ECO:0007669"/>
    <property type="project" value="UniProtKB-KW"/>
</dbReference>
<keyword evidence="8" id="KW-0539">Nucleus</keyword>
<dbReference type="InterPro" id="IPR013088">
    <property type="entry name" value="Znf_NHR/GATA"/>
</dbReference>
<evidence type="ECO:0000256" key="3">
    <source>
        <dbReference type="ARBA" id="ARBA00022833"/>
    </source>
</evidence>
<dbReference type="SUPFAM" id="SSF48508">
    <property type="entry name" value="Nuclear receptor ligand-binding domain"/>
    <property type="match status" value="1"/>
</dbReference>
<dbReference type="Proteomes" id="UP001432322">
    <property type="component" value="Unassembled WGS sequence"/>
</dbReference>
<evidence type="ECO:0000256" key="1">
    <source>
        <dbReference type="ARBA" id="ARBA00022723"/>
    </source>
</evidence>
<organism evidence="10 11">
    <name type="scientific">Pristionchus fissidentatus</name>
    <dbReference type="NCBI Taxonomy" id="1538716"/>
    <lineage>
        <taxon>Eukaryota</taxon>
        <taxon>Metazoa</taxon>
        <taxon>Ecdysozoa</taxon>
        <taxon>Nematoda</taxon>
        <taxon>Chromadorea</taxon>
        <taxon>Rhabditida</taxon>
        <taxon>Rhabditina</taxon>
        <taxon>Diplogasteromorpha</taxon>
        <taxon>Diplogasteroidea</taxon>
        <taxon>Neodiplogasteridae</taxon>
        <taxon>Pristionchus</taxon>
    </lineage>
</organism>
<comment type="caution">
    <text evidence="10">The sequence shown here is derived from an EMBL/GenBank/DDBJ whole genome shotgun (WGS) entry which is preliminary data.</text>
</comment>
<proteinExistence type="predicted"/>
<evidence type="ECO:0000256" key="2">
    <source>
        <dbReference type="ARBA" id="ARBA00022771"/>
    </source>
</evidence>
<dbReference type="InterPro" id="IPR001628">
    <property type="entry name" value="Znf_hrmn_rcpt"/>
</dbReference>
<dbReference type="AlphaFoldDB" id="A0AAV5VQC8"/>
<reference evidence="10" key="1">
    <citation type="submission" date="2023-10" db="EMBL/GenBank/DDBJ databases">
        <title>Genome assembly of Pristionchus species.</title>
        <authorList>
            <person name="Yoshida K."/>
            <person name="Sommer R.J."/>
        </authorList>
    </citation>
    <scope>NUCLEOTIDE SEQUENCE</scope>
    <source>
        <strain evidence="10">RS5133</strain>
    </source>
</reference>
<feature type="non-terminal residue" evidence="10">
    <location>
        <position position="350"/>
    </location>
</feature>
<dbReference type="EMBL" id="BTSY01000004">
    <property type="protein sequence ID" value="GMT21892.1"/>
    <property type="molecule type" value="Genomic_DNA"/>
</dbReference>
<evidence type="ECO:0000259" key="9">
    <source>
        <dbReference type="PROSITE" id="PS51030"/>
    </source>
</evidence>
<name>A0AAV5VQC8_9BILA</name>
<evidence type="ECO:0000313" key="11">
    <source>
        <dbReference type="Proteomes" id="UP001432322"/>
    </source>
</evidence>
<keyword evidence="11" id="KW-1185">Reference proteome</keyword>
<evidence type="ECO:0000256" key="4">
    <source>
        <dbReference type="ARBA" id="ARBA00023015"/>
    </source>
</evidence>
<dbReference type="GO" id="GO:0043565">
    <property type="term" value="F:sequence-specific DNA binding"/>
    <property type="evidence" value="ECO:0007669"/>
    <property type="project" value="InterPro"/>
</dbReference>
<keyword evidence="2" id="KW-0863">Zinc-finger</keyword>
<accession>A0AAV5VQC8</accession>
<dbReference type="GO" id="GO:0005634">
    <property type="term" value="C:nucleus"/>
    <property type="evidence" value="ECO:0007669"/>
    <property type="project" value="TreeGrafter"/>
</dbReference>
<keyword evidence="4" id="KW-0805">Transcription regulation</keyword>
<dbReference type="PANTHER" id="PTHR46011">
    <property type="entry name" value="NUCLEAR HORMONE RECEPTOR FAMILY MEMBER NHR-86-RELATED"/>
    <property type="match status" value="1"/>
</dbReference>
<evidence type="ECO:0000256" key="5">
    <source>
        <dbReference type="ARBA" id="ARBA00023125"/>
    </source>
</evidence>
<dbReference type="GO" id="GO:0003700">
    <property type="term" value="F:DNA-binding transcription factor activity"/>
    <property type="evidence" value="ECO:0007669"/>
    <property type="project" value="InterPro"/>
</dbReference>
<dbReference type="PANTHER" id="PTHR46011:SF6">
    <property type="entry name" value="HIGH ZINC ACTIVATED NUCLEAR RECEPTOR PROTEIN"/>
    <property type="match status" value="1"/>
</dbReference>
<dbReference type="SUPFAM" id="SSF57716">
    <property type="entry name" value="Glucocorticoid receptor-like (DNA-binding domain)"/>
    <property type="match status" value="1"/>
</dbReference>
<dbReference type="Pfam" id="PF00105">
    <property type="entry name" value="zf-C4"/>
    <property type="match status" value="1"/>
</dbReference>
<keyword evidence="6" id="KW-0804">Transcription</keyword>
<gene>
    <name evidence="10" type="ORF">PFISCL1PPCAC_13189</name>
</gene>
<evidence type="ECO:0000313" key="10">
    <source>
        <dbReference type="EMBL" id="GMT21892.1"/>
    </source>
</evidence>
<dbReference type="Gene3D" id="1.10.565.10">
    <property type="entry name" value="Retinoid X Receptor"/>
    <property type="match status" value="1"/>
</dbReference>
<feature type="domain" description="Nuclear receptor" evidence="9">
    <location>
        <begin position="7"/>
        <end position="83"/>
    </location>
</feature>
<feature type="non-terminal residue" evidence="10">
    <location>
        <position position="1"/>
    </location>
</feature>
<dbReference type="Gene3D" id="3.30.50.10">
    <property type="entry name" value="Erythroid Transcription Factor GATA-1, subunit A"/>
    <property type="match status" value="1"/>
</dbReference>
<dbReference type="InterPro" id="IPR000536">
    <property type="entry name" value="Nucl_hrmn_rcpt_lig-bd"/>
</dbReference>
<dbReference type="Pfam" id="PF00104">
    <property type="entry name" value="Hormone_recep"/>
    <property type="match status" value="1"/>
</dbReference>
<protein>
    <recommendedName>
        <fullName evidence="9">Nuclear receptor domain-containing protein</fullName>
    </recommendedName>
</protein>
<evidence type="ECO:0000256" key="6">
    <source>
        <dbReference type="ARBA" id="ARBA00023163"/>
    </source>
</evidence>
<dbReference type="PROSITE" id="PS51030">
    <property type="entry name" value="NUCLEAR_REC_DBD_2"/>
    <property type="match status" value="1"/>
</dbReference>